<name>A0ABR8N185_9BACL</name>
<reference evidence="1 2" key="1">
    <citation type="submission" date="2020-09" db="EMBL/GenBank/DDBJ databases">
        <title>Paenibacillus sp. strain PR3 16S rRNA gene Genome sequencing and assembly.</title>
        <authorList>
            <person name="Kim J."/>
        </authorList>
    </citation>
    <scope>NUCLEOTIDE SEQUENCE [LARGE SCALE GENOMIC DNA]</scope>
    <source>
        <strain evidence="1 2">PR3</strain>
    </source>
</reference>
<accession>A0ABR8N185</accession>
<dbReference type="EMBL" id="JACXZA010000005">
    <property type="protein sequence ID" value="MBD3921112.1"/>
    <property type="molecule type" value="Genomic_DNA"/>
</dbReference>
<evidence type="ECO:0000313" key="2">
    <source>
        <dbReference type="Proteomes" id="UP000609346"/>
    </source>
</evidence>
<comment type="caution">
    <text evidence="1">The sequence shown here is derived from an EMBL/GenBank/DDBJ whole genome shotgun (WGS) entry which is preliminary data.</text>
</comment>
<protein>
    <submittedName>
        <fullName evidence="1">Uncharacterized protein</fullName>
    </submittedName>
</protein>
<evidence type="ECO:0000313" key="1">
    <source>
        <dbReference type="EMBL" id="MBD3921112.1"/>
    </source>
</evidence>
<proteinExistence type="predicted"/>
<dbReference type="Proteomes" id="UP000609346">
    <property type="component" value="Unassembled WGS sequence"/>
</dbReference>
<organism evidence="1 2">
    <name type="scientific">Paenibacillus terricola</name>
    <dbReference type="NCBI Taxonomy" id="2763503"/>
    <lineage>
        <taxon>Bacteria</taxon>
        <taxon>Bacillati</taxon>
        <taxon>Bacillota</taxon>
        <taxon>Bacilli</taxon>
        <taxon>Bacillales</taxon>
        <taxon>Paenibacillaceae</taxon>
        <taxon>Paenibacillus</taxon>
    </lineage>
</organism>
<keyword evidence="2" id="KW-1185">Reference proteome</keyword>
<gene>
    <name evidence="1" type="ORF">H8B09_20260</name>
</gene>
<sequence>MRTYTLENKPDAMFTRAQLRRMGLKPVAGHTGYVIYTPHRRRYKLYTLEHARPMDPSMGYSILVADDSEDARRKFDEIRARFADKGIHSR</sequence>
<dbReference type="RefSeq" id="WP_191205402.1">
    <property type="nucleotide sequence ID" value="NZ_JACXZA010000005.1"/>
</dbReference>